<evidence type="ECO:0000256" key="1">
    <source>
        <dbReference type="ARBA" id="ARBA00022729"/>
    </source>
</evidence>
<comment type="caution">
    <text evidence="2">The sequence shown here is derived from an EMBL/GenBank/DDBJ whole genome shotgun (WGS) entry which is preliminary data.</text>
</comment>
<dbReference type="EMBL" id="JABFNF010000731">
    <property type="protein sequence ID" value="MBA1890059.1"/>
    <property type="molecule type" value="Genomic_DNA"/>
</dbReference>
<dbReference type="AlphaFoldDB" id="A0A8T3LH68"/>
<reference evidence="2 3" key="1">
    <citation type="submission" date="2020-05" db="EMBL/GenBank/DDBJ databases">
        <title>Epidemiological investigations into extended-spectrum beta-lactam resistant Escherichia coli ST457 carried by Australian Silver gulls identified clonal lineages that cause ExPEC disease.</title>
        <authorList>
            <person name="Nesporova K."/>
            <person name="Wyrsch E.R."/>
            <person name="Valcek A."/>
            <person name="Bitar I."/>
            <person name="Chaw K."/>
            <person name="Harris P."/>
            <person name="Hrabak J."/>
            <person name="Djordjevic S.P."/>
            <person name="Dolejska M."/>
        </authorList>
    </citation>
    <scope>NUCLEOTIDE SEQUENCE [LARGE SCALE GENOMIC DNA]</scope>
    <source>
        <strain evidence="2 3">CE1966</strain>
    </source>
</reference>
<keyword evidence="1" id="KW-0732">Signal</keyword>
<organism evidence="2 3">
    <name type="scientific">Escherichia coli</name>
    <dbReference type="NCBI Taxonomy" id="562"/>
    <lineage>
        <taxon>Bacteria</taxon>
        <taxon>Pseudomonadati</taxon>
        <taxon>Pseudomonadota</taxon>
        <taxon>Gammaproteobacteria</taxon>
        <taxon>Enterobacterales</taxon>
        <taxon>Enterobacteriaceae</taxon>
        <taxon>Escherichia</taxon>
    </lineage>
</organism>
<dbReference type="NCBIfam" id="TIGR02601">
    <property type="entry name" value="autotrns_rpt"/>
    <property type="match status" value="1"/>
</dbReference>
<gene>
    <name evidence="2" type="ORF">HLX92_28550</name>
</gene>
<dbReference type="Proteomes" id="UP000523197">
    <property type="component" value="Unassembled WGS sequence"/>
</dbReference>
<name>A0A8T3LH68_ECOLX</name>
<sequence>TDSDALVLSSNGKSENAADLSAKISGSGDLAFSSQKGQTVSLSNKDNDYTGVTDLRSGTLLLNNDNVLGNTHELRLAAETELDMNGHSQTVG</sequence>
<feature type="non-terminal residue" evidence="2">
    <location>
        <position position="92"/>
    </location>
</feature>
<feature type="non-terminal residue" evidence="2">
    <location>
        <position position="1"/>
    </location>
</feature>
<dbReference type="InterPro" id="IPR013425">
    <property type="entry name" value="Autotrns_rpt"/>
</dbReference>
<accession>A0A8T3LH68</accession>
<dbReference type="RefSeq" id="WP_181204424.1">
    <property type="nucleotide sequence ID" value="NZ_JABFNF010000731.1"/>
</dbReference>
<evidence type="ECO:0000313" key="3">
    <source>
        <dbReference type="Proteomes" id="UP000523197"/>
    </source>
</evidence>
<proteinExistence type="predicted"/>
<protein>
    <recommendedName>
        <fullName evidence="4">Autotransporter outer membrane beta-barrel domain-containing protein</fullName>
    </recommendedName>
</protein>
<evidence type="ECO:0000313" key="2">
    <source>
        <dbReference type="EMBL" id="MBA1890059.1"/>
    </source>
</evidence>
<evidence type="ECO:0008006" key="4">
    <source>
        <dbReference type="Google" id="ProtNLM"/>
    </source>
</evidence>